<reference evidence="1" key="1">
    <citation type="submission" date="2020-05" db="EMBL/GenBank/DDBJ databases">
        <authorList>
            <person name="Chiriac C."/>
            <person name="Salcher M."/>
            <person name="Ghai R."/>
            <person name="Kavagutti S V."/>
        </authorList>
    </citation>
    <scope>NUCLEOTIDE SEQUENCE</scope>
</reference>
<gene>
    <name evidence="1" type="ORF">UFOPK2810_01538</name>
</gene>
<organism evidence="1">
    <name type="scientific">freshwater metagenome</name>
    <dbReference type="NCBI Taxonomy" id="449393"/>
    <lineage>
        <taxon>unclassified sequences</taxon>
        <taxon>metagenomes</taxon>
        <taxon>ecological metagenomes</taxon>
    </lineage>
</organism>
<proteinExistence type="predicted"/>
<protein>
    <submittedName>
        <fullName evidence="1">Unannotated protein</fullName>
    </submittedName>
</protein>
<evidence type="ECO:0000313" key="1">
    <source>
        <dbReference type="EMBL" id="CAB4763915.1"/>
    </source>
</evidence>
<dbReference type="AlphaFoldDB" id="A0A6J6UXV0"/>
<dbReference type="EMBL" id="CAEZYZ010000305">
    <property type="protein sequence ID" value="CAB4763915.1"/>
    <property type="molecule type" value="Genomic_DNA"/>
</dbReference>
<name>A0A6J6UXV0_9ZZZZ</name>
<sequence>MGAAAELVRPVTDRYDANLVAVLLAEQRHRTHRAGLGLAHEVRRHRKVVEEYFVHPCLDLLQDARGDRCRTREVESQPTRRVLRAHLGGGIAESLAEGPVDEVGRGVRPGNGPASLDVDLGHNGLALCDLAARHLAAMNEQSRNGRLHVEYLDDRALPGEEPPMVTELAAGLGVERRAVQDDLYVLAHTGRRYRLAIADEANDLRFG</sequence>
<accession>A0A6J6UXV0</accession>